<dbReference type="Proteomes" id="UP001138686">
    <property type="component" value="Unassembled WGS sequence"/>
</dbReference>
<dbReference type="CDD" id="cd03794">
    <property type="entry name" value="GT4_WbuB-like"/>
    <property type="match status" value="1"/>
</dbReference>
<evidence type="ECO:0000259" key="3">
    <source>
        <dbReference type="Pfam" id="PF13439"/>
    </source>
</evidence>
<feature type="domain" description="Glycosyltransferase subfamily 4-like N-terminal" evidence="3">
    <location>
        <begin position="110"/>
        <end position="234"/>
    </location>
</feature>
<sequence length="433" mass="49440">MKRVLIICYYWPPAGGPGVQRWLKFVKYFRNFEVEPVLFIPKNPHYPIIDESLLAEIPKDLEIIRHPIKEPYKYARLLSKKKTKKISSGIIDEKKPSVIEKLLLYARGNLFIPDARIGWVAPSVKVLTKYLSENKDIDTLITTGPPHSLHLIGMELKEQLKLKWIADFRDPWTTIHYHKSLRLSKSAQKKHEKLEKEVLQAADLVVVTSPTTQQDFRELTSKPVEVITNGFDTSENKEVVLDSKFSLVHIGSLLSNRNPKLLWKVLSELKNEVNGFSNDLELKLVGLVSKDVKEEIQKYHLSENVVLPGYVSHQEAISFQNSAQVLLLIEMNKEETSAIIPGKLFEYLRSKRPIVAIVPEKSDIEGILKETKAGEYFTYTNEVALKKSIAEKYNRYKSGKLAVTKSSIDGYSRKSLTQKMAALLKDLKSETPT</sequence>
<reference evidence="4" key="1">
    <citation type="submission" date="2021-07" db="EMBL/GenBank/DDBJ databases">
        <title>Aureisphaera sp. CAU 1614 isolated from sea sediment.</title>
        <authorList>
            <person name="Kim W."/>
        </authorList>
    </citation>
    <scope>NUCLEOTIDE SEQUENCE</scope>
    <source>
        <strain evidence="4">CAU 1614</strain>
    </source>
</reference>
<protein>
    <submittedName>
        <fullName evidence="4">Glycosyltransferase family 4 protein</fullName>
    </submittedName>
</protein>
<dbReference type="Pfam" id="PF13439">
    <property type="entry name" value="Glyco_transf_4"/>
    <property type="match status" value="1"/>
</dbReference>
<dbReference type="EMBL" id="JAHWDP010000003">
    <property type="protein sequence ID" value="MBW2938012.1"/>
    <property type="molecule type" value="Genomic_DNA"/>
</dbReference>
<dbReference type="InterPro" id="IPR001296">
    <property type="entry name" value="Glyco_trans_1"/>
</dbReference>
<accession>A0A9X1JYZ0</accession>
<dbReference type="GO" id="GO:0016757">
    <property type="term" value="F:glycosyltransferase activity"/>
    <property type="evidence" value="ECO:0007669"/>
    <property type="project" value="InterPro"/>
</dbReference>
<evidence type="ECO:0000256" key="1">
    <source>
        <dbReference type="ARBA" id="ARBA00022679"/>
    </source>
</evidence>
<keyword evidence="5" id="KW-1185">Reference proteome</keyword>
<keyword evidence="1" id="KW-0808">Transferase</keyword>
<proteinExistence type="predicted"/>
<evidence type="ECO:0000313" key="5">
    <source>
        <dbReference type="Proteomes" id="UP001138686"/>
    </source>
</evidence>
<dbReference type="InterPro" id="IPR028098">
    <property type="entry name" value="Glyco_trans_4-like_N"/>
</dbReference>
<name>A0A9X1JYZ0_9FLAO</name>
<gene>
    <name evidence="4" type="ORF">KXJ69_07835</name>
</gene>
<evidence type="ECO:0000313" key="4">
    <source>
        <dbReference type="EMBL" id="MBW2938012.1"/>
    </source>
</evidence>
<dbReference type="PANTHER" id="PTHR46401:SF2">
    <property type="entry name" value="GLYCOSYLTRANSFERASE WBBK-RELATED"/>
    <property type="match status" value="1"/>
</dbReference>
<dbReference type="PANTHER" id="PTHR46401">
    <property type="entry name" value="GLYCOSYLTRANSFERASE WBBK-RELATED"/>
    <property type="match status" value="1"/>
</dbReference>
<evidence type="ECO:0000259" key="2">
    <source>
        <dbReference type="Pfam" id="PF00534"/>
    </source>
</evidence>
<dbReference type="AlphaFoldDB" id="A0A9X1JYZ0"/>
<dbReference type="RefSeq" id="WP_219052453.1">
    <property type="nucleotide sequence ID" value="NZ_JAHWDP010000003.1"/>
</dbReference>
<dbReference type="Pfam" id="PF00534">
    <property type="entry name" value="Glycos_transf_1"/>
    <property type="match status" value="1"/>
</dbReference>
<comment type="caution">
    <text evidence="4">The sequence shown here is derived from an EMBL/GenBank/DDBJ whole genome shotgun (WGS) entry which is preliminary data.</text>
</comment>
<organism evidence="4 5">
    <name type="scientific">Halomarinibacterium sedimenti</name>
    <dbReference type="NCBI Taxonomy" id="2857106"/>
    <lineage>
        <taxon>Bacteria</taxon>
        <taxon>Pseudomonadati</taxon>
        <taxon>Bacteroidota</taxon>
        <taxon>Flavobacteriia</taxon>
        <taxon>Flavobacteriales</taxon>
        <taxon>Flavobacteriaceae</taxon>
        <taxon>Halomarinibacterium</taxon>
    </lineage>
</organism>
<feature type="domain" description="Glycosyl transferase family 1" evidence="2">
    <location>
        <begin position="237"/>
        <end position="391"/>
    </location>
</feature>